<feature type="region of interest" description="Disordered" evidence="1">
    <location>
        <begin position="1"/>
        <end position="36"/>
    </location>
</feature>
<feature type="non-terminal residue" evidence="2">
    <location>
        <position position="1"/>
    </location>
</feature>
<reference evidence="2" key="1">
    <citation type="submission" date="2016-05" db="EMBL/GenBank/DDBJ databases">
        <authorList>
            <person name="Lavstsen T."/>
            <person name="Jespersen J.S."/>
        </authorList>
    </citation>
    <scope>NUCLEOTIDE SEQUENCE</scope>
    <source>
        <tissue evidence="2">Brain</tissue>
    </source>
</reference>
<reference evidence="2" key="2">
    <citation type="submission" date="2016-06" db="EMBL/GenBank/DDBJ databases">
        <title>The genome of a short-lived fish provides insights into sex chromosome evolution and the genetic control of aging.</title>
        <authorList>
            <person name="Reichwald K."/>
            <person name="Felder M."/>
            <person name="Petzold A."/>
            <person name="Koch P."/>
            <person name="Groth M."/>
            <person name="Platzer M."/>
        </authorList>
    </citation>
    <scope>NUCLEOTIDE SEQUENCE</scope>
    <source>
        <tissue evidence="2">Brain</tissue>
    </source>
</reference>
<feature type="compositionally biased region" description="Low complexity" evidence="1">
    <location>
        <begin position="14"/>
        <end position="28"/>
    </location>
</feature>
<evidence type="ECO:0000256" key="1">
    <source>
        <dbReference type="SAM" id="MobiDB-lite"/>
    </source>
</evidence>
<accession>A0A1A7WK89</accession>
<organism evidence="2">
    <name type="scientific">Iconisemion striatum</name>
    <dbReference type="NCBI Taxonomy" id="60296"/>
    <lineage>
        <taxon>Eukaryota</taxon>
        <taxon>Metazoa</taxon>
        <taxon>Chordata</taxon>
        <taxon>Craniata</taxon>
        <taxon>Vertebrata</taxon>
        <taxon>Euteleostomi</taxon>
        <taxon>Actinopterygii</taxon>
        <taxon>Neopterygii</taxon>
        <taxon>Teleostei</taxon>
        <taxon>Neoteleostei</taxon>
        <taxon>Acanthomorphata</taxon>
        <taxon>Ovalentaria</taxon>
        <taxon>Atherinomorphae</taxon>
        <taxon>Cyprinodontiformes</taxon>
        <taxon>Nothobranchiidae</taxon>
        <taxon>Iconisemion</taxon>
    </lineage>
</organism>
<feature type="compositionally biased region" description="Polar residues" evidence="1">
    <location>
        <begin position="1"/>
        <end position="13"/>
    </location>
</feature>
<sequence length="81" mass="9025">HLPTTASASRNFLTSTVVPDVTPSTSSSHQHGFAPPVDPADWSHMLSDSERTDLVAETLLLRENFSFPKKPDGRSFHYHYT</sequence>
<dbReference type="EMBL" id="HADW01004992">
    <property type="protein sequence ID" value="SBP06392.1"/>
    <property type="molecule type" value="Transcribed_RNA"/>
</dbReference>
<name>A0A1A7WK89_9TELE</name>
<protein>
    <submittedName>
        <fullName evidence="2">Uncharacterized protein</fullName>
    </submittedName>
</protein>
<proteinExistence type="predicted"/>
<evidence type="ECO:0000313" key="2">
    <source>
        <dbReference type="EMBL" id="SBP06392.1"/>
    </source>
</evidence>
<gene>
    <name evidence="2" type="primary">Nfu_g_1_025486</name>
</gene>
<feature type="non-terminal residue" evidence="2">
    <location>
        <position position="81"/>
    </location>
</feature>
<dbReference type="AlphaFoldDB" id="A0A1A7WK89"/>